<protein>
    <submittedName>
        <fullName evidence="2">Uncharacterized protein</fullName>
    </submittedName>
</protein>
<dbReference type="GeneID" id="25275866"/>
<feature type="region of interest" description="Disordered" evidence="1">
    <location>
        <begin position="175"/>
        <end position="196"/>
    </location>
</feature>
<evidence type="ECO:0000313" key="2">
    <source>
        <dbReference type="EMBL" id="KEF62942.1"/>
    </source>
</evidence>
<gene>
    <name evidence="2" type="ORF">A1O9_00916</name>
</gene>
<dbReference type="VEuPathDB" id="FungiDB:A1O9_00916"/>
<organism evidence="2 3">
    <name type="scientific">Exophiala aquamarina CBS 119918</name>
    <dbReference type="NCBI Taxonomy" id="1182545"/>
    <lineage>
        <taxon>Eukaryota</taxon>
        <taxon>Fungi</taxon>
        <taxon>Dikarya</taxon>
        <taxon>Ascomycota</taxon>
        <taxon>Pezizomycotina</taxon>
        <taxon>Eurotiomycetes</taxon>
        <taxon>Chaetothyriomycetidae</taxon>
        <taxon>Chaetothyriales</taxon>
        <taxon>Herpotrichiellaceae</taxon>
        <taxon>Exophiala</taxon>
    </lineage>
</organism>
<dbReference type="EMBL" id="AMGV01000001">
    <property type="protein sequence ID" value="KEF62942.1"/>
    <property type="molecule type" value="Genomic_DNA"/>
</dbReference>
<reference evidence="2 3" key="1">
    <citation type="submission" date="2013-03" db="EMBL/GenBank/DDBJ databases">
        <title>The Genome Sequence of Exophiala aquamarina CBS 119918.</title>
        <authorList>
            <consortium name="The Broad Institute Genomics Platform"/>
            <person name="Cuomo C."/>
            <person name="de Hoog S."/>
            <person name="Gorbushina A."/>
            <person name="Walker B."/>
            <person name="Young S.K."/>
            <person name="Zeng Q."/>
            <person name="Gargeya S."/>
            <person name="Fitzgerald M."/>
            <person name="Haas B."/>
            <person name="Abouelleil A."/>
            <person name="Allen A.W."/>
            <person name="Alvarado L."/>
            <person name="Arachchi H.M."/>
            <person name="Berlin A.M."/>
            <person name="Chapman S.B."/>
            <person name="Gainer-Dewar J."/>
            <person name="Goldberg J."/>
            <person name="Griggs A."/>
            <person name="Gujja S."/>
            <person name="Hansen M."/>
            <person name="Howarth C."/>
            <person name="Imamovic A."/>
            <person name="Ireland A."/>
            <person name="Larimer J."/>
            <person name="McCowan C."/>
            <person name="Murphy C."/>
            <person name="Pearson M."/>
            <person name="Poon T.W."/>
            <person name="Priest M."/>
            <person name="Roberts A."/>
            <person name="Saif S."/>
            <person name="Shea T."/>
            <person name="Sisk P."/>
            <person name="Sykes S."/>
            <person name="Wortman J."/>
            <person name="Nusbaum C."/>
            <person name="Birren B."/>
        </authorList>
    </citation>
    <scope>NUCLEOTIDE SEQUENCE [LARGE SCALE GENOMIC DNA]</scope>
    <source>
        <strain evidence="2 3">CBS 119918</strain>
    </source>
</reference>
<dbReference type="Proteomes" id="UP000027920">
    <property type="component" value="Unassembled WGS sequence"/>
</dbReference>
<dbReference type="AlphaFoldDB" id="A0A072PT66"/>
<evidence type="ECO:0000313" key="3">
    <source>
        <dbReference type="Proteomes" id="UP000027920"/>
    </source>
</evidence>
<name>A0A072PT66_9EURO</name>
<dbReference type="RefSeq" id="XP_013265532.1">
    <property type="nucleotide sequence ID" value="XM_013410078.1"/>
</dbReference>
<proteinExistence type="predicted"/>
<dbReference type="HOGENOM" id="CLU_025796_2_1_1"/>
<feature type="compositionally biased region" description="Acidic residues" evidence="1">
    <location>
        <begin position="187"/>
        <end position="196"/>
    </location>
</feature>
<comment type="caution">
    <text evidence="2">The sequence shown here is derived from an EMBL/GenBank/DDBJ whole genome shotgun (WGS) entry which is preliminary data.</text>
</comment>
<evidence type="ECO:0000256" key="1">
    <source>
        <dbReference type="SAM" id="MobiDB-lite"/>
    </source>
</evidence>
<accession>A0A072PT66</accession>
<sequence>MMRSTCTWREEFSTSRDDINWQDYNKTYVEYQTELLREQEGSTETDYVEVFAKGFHPDDYLIPQVYRIKDFCNGTTLRTVLQSEVAECTASTAWLDEQSYNGGDSRSRVQYGPLTPQGLHARLIRRRFRSRKFSEKSLVEVSTPQPANHKSLKTRLRQCLRQYVHRHKASAPDVKLVSQGKGCVPEEPNDGDDEPDAERRLIFITNIDPPMAKALIRTVSYHQAPSLHDALDKHLAAEAFIGVEFSLIGLSRFRLSFHLPFFSLRFRDERDSRTHGNGESLRHTEDVSFLNWPSARPDLLEFLHEGQISSVIAGPNNLCWEAYCFVDTYFDGEDGESVLDYEQEANIGERMDPLTRGKLKVESPI</sequence>
<keyword evidence="3" id="KW-1185">Reference proteome</keyword>
<dbReference type="OrthoDB" id="10071171at2759"/>